<dbReference type="OrthoDB" id="5344169at2759"/>
<gene>
    <name evidence="1" type="ORF">DL89DRAFT_113789</name>
</gene>
<dbReference type="RefSeq" id="XP_040745924.1">
    <property type="nucleotide sequence ID" value="XM_040883141.1"/>
</dbReference>
<name>A0A1Y1WG27_9FUNG</name>
<proteinExistence type="predicted"/>
<reference evidence="1 2" key="1">
    <citation type="submission" date="2016-07" db="EMBL/GenBank/DDBJ databases">
        <title>Pervasive Adenine N6-methylation of Active Genes in Fungi.</title>
        <authorList>
            <consortium name="DOE Joint Genome Institute"/>
            <person name="Mondo S.J."/>
            <person name="Dannebaum R.O."/>
            <person name="Kuo R.C."/>
            <person name="Labutti K."/>
            <person name="Haridas S."/>
            <person name="Kuo A."/>
            <person name="Salamov A."/>
            <person name="Ahrendt S.R."/>
            <person name="Lipzen A."/>
            <person name="Sullivan W."/>
            <person name="Andreopoulos W.B."/>
            <person name="Clum A."/>
            <person name="Lindquist E."/>
            <person name="Daum C."/>
            <person name="Ramamoorthy G.K."/>
            <person name="Gryganskyi A."/>
            <person name="Culley D."/>
            <person name="Magnuson J.K."/>
            <person name="James T.Y."/>
            <person name="O'Malley M.A."/>
            <person name="Stajich J.E."/>
            <person name="Spatafora J.W."/>
            <person name="Visel A."/>
            <person name="Grigoriev I.V."/>
        </authorList>
    </citation>
    <scope>NUCLEOTIDE SEQUENCE [LARGE SCALE GENOMIC DNA]</scope>
    <source>
        <strain evidence="1 2">ATCC 12442</strain>
    </source>
</reference>
<comment type="caution">
    <text evidence="1">The sequence shown here is derived from an EMBL/GenBank/DDBJ whole genome shotgun (WGS) entry which is preliminary data.</text>
</comment>
<dbReference type="Proteomes" id="UP000193922">
    <property type="component" value="Unassembled WGS sequence"/>
</dbReference>
<evidence type="ECO:0000313" key="2">
    <source>
        <dbReference type="Proteomes" id="UP000193922"/>
    </source>
</evidence>
<organism evidence="1 2">
    <name type="scientific">Linderina pennispora</name>
    <dbReference type="NCBI Taxonomy" id="61395"/>
    <lineage>
        <taxon>Eukaryota</taxon>
        <taxon>Fungi</taxon>
        <taxon>Fungi incertae sedis</taxon>
        <taxon>Zoopagomycota</taxon>
        <taxon>Kickxellomycotina</taxon>
        <taxon>Kickxellomycetes</taxon>
        <taxon>Kickxellales</taxon>
        <taxon>Kickxellaceae</taxon>
        <taxon>Linderina</taxon>
    </lineage>
</organism>
<dbReference type="GeneID" id="63799789"/>
<protein>
    <submittedName>
        <fullName evidence="1">Uncharacterized protein</fullName>
    </submittedName>
</protein>
<evidence type="ECO:0000313" key="1">
    <source>
        <dbReference type="EMBL" id="ORX72500.1"/>
    </source>
</evidence>
<accession>A0A1Y1WG27</accession>
<keyword evidence="2" id="KW-1185">Reference proteome</keyword>
<dbReference type="AlphaFoldDB" id="A0A1Y1WG27"/>
<dbReference type="EMBL" id="MCFD01000003">
    <property type="protein sequence ID" value="ORX72500.1"/>
    <property type="molecule type" value="Genomic_DNA"/>
</dbReference>
<sequence length="266" mass="27083">MPPPSPSITAEHILRRQQQIMLEQQALLQSPSFPSVTGGSSQVTRIAGGVRRGSQHHPYRVAGGYKNSVARSPLVTQFAGDATTPTQLTFTPVLAAGSTEKDEFLLEPLPDAALVSAAVASLHTTPVMQFSAGGHGDPGSGLSLPAAMAGDSLAMNPAGPHVAPAQCGTATEAEFRGHGRIGLVEYAWGRVGCGGGIAARVVDGLAECLQCVGCSGDCHASITDEPARSLPTTCRITTTGDIVASASTQPTAVLAAAMTVTMPSST</sequence>